<organism evidence="3 4">
    <name type="scientific">Streptomyces cinereospinus</name>
    <dbReference type="NCBI Taxonomy" id="285561"/>
    <lineage>
        <taxon>Bacteria</taxon>
        <taxon>Bacillati</taxon>
        <taxon>Actinomycetota</taxon>
        <taxon>Actinomycetes</taxon>
        <taxon>Kitasatosporales</taxon>
        <taxon>Streptomycetaceae</taxon>
        <taxon>Streptomyces</taxon>
    </lineage>
</organism>
<dbReference type="InterPro" id="IPR001387">
    <property type="entry name" value="Cro/C1-type_HTH"/>
</dbReference>
<feature type="region of interest" description="Disordered" evidence="1">
    <location>
        <begin position="82"/>
        <end position="102"/>
    </location>
</feature>
<keyword evidence="4" id="KW-1185">Reference proteome</keyword>
<dbReference type="Proteomes" id="UP001589709">
    <property type="component" value="Unassembled WGS sequence"/>
</dbReference>
<dbReference type="SMART" id="SM00530">
    <property type="entry name" value="HTH_XRE"/>
    <property type="match status" value="1"/>
</dbReference>
<name>A0ABV5N5L2_9ACTN</name>
<dbReference type="EMBL" id="JBHMCY010000049">
    <property type="protein sequence ID" value="MFB9465569.1"/>
    <property type="molecule type" value="Genomic_DNA"/>
</dbReference>
<accession>A0ABV5N5L2</accession>
<reference evidence="3 4" key="1">
    <citation type="submission" date="2024-09" db="EMBL/GenBank/DDBJ databases">
        <authorList>
            <person name="Sun Q."/>
            <person name="Mori K."/>
        </authorList>
    </citation>
    <scope>NUCLEOTIDE SEQUENCE [LARGE SCALE GENOMIC DNA]</scope>
    <source>
        <strain evidence="3 4">JCM 6917</strain>
    </source>
</reference>
<dbReference type="CDD" id="cd00093">
    <property type="entry name" value="HTH_XRE"/>
    <property type="match status" value="1"/>
</dbReference>
<comment type="caution">
    <text evidence="3">The sequence shown here is derived from an EMBL/GenBank/DDBJ whole genome shotgun (WGS) entry which is preliminary data.</text>
</comment>
<evidence type="ECO:0000259" key="2">
    <source>
        <dbReference type="SMART" id="SM00530"/>
    </source>
</evidence>
<protein>
    <submittedName>
        <fullName evidence="3">Helix-turn-helix transcriptional regulator</fullName>
    </submittedName>
</protein>
<proteinExistence type="predicted"/>
<dbReference type="Pfam" id="PF17765">
    <property type="entry name" value="MLTR_LBD"/>
    <property type="match status" value="1"/>
</dbReference>
<feature type="domain" description="HTH cro/C1-type" evidence="2">
    <location>
        <begin position="77"/>
        <end position="149"/>
    </location>
</feature>
<dbReference type="PANTHER" id="PTHR35010">
    <property type="entry name" value="BLL4672 PROTEIN-RELATED"/>
    <property type="match status" value="1"/>
</dbReference>
<dbReference type="Pfam" id="PF13560">
    <property type="entry name" value="HTH_31"/>
    <property type="match status" value="1"/>
</dbReference>
<dbReference type="Gene3D" id="3.30.450.180">
    <property type="match status" value="1"/>
</dbReference>
<evidence type="ECO:0000256" key="1">
    <source>
        <dbReference type="SAM" id="MobiDB-lite"/>
    </source>
</evidence>
<dbReference type="Gene3D" id="1.10.260.40">
    <property type="entry name" value="lambda repressor-like DNA-binding domains"/>
    <property type="match status" value="1"/>
</dbReference>
<evidence type="ECO:0000313" key="3">
    <source>
        <dbReference type="EMBL" id="MFB9465569.1"/>
    </source>
</evidence>
<sequence>MAGSAPHWPDLTPPGAHYSRPRDLLSGRNFTHFIEAEPNRTPLRPSAAASYLLLSLLDITGANMSDSEFRRRERAHFLRTRRESMKPEAVGLPKGPRRRTPGLRREEVAVLAGVSPTWYTYLEQARDISPSHEVLESLADILCLSEDERLYLYNLSYPAPPPTAQSSQRSAVVENLTQVVESLAPLPAYLCTQAGDLVAWNNETTDWFGDFAATSAPRPNLLVWMFTSKCARERFVDWQEQARGLVACFRADALECRDTARVTSLVQDLTEASAHFRRYWDEHTVGGQGMSQCTVRHPLHGAVTMRRTSLMHQAAPEPLKLVIHLPVGAPHTQHCRTPLRLRCVSSP</sequence>
<gene>
    <name evidence="3" type="ORF">ACFF45_23385</name>
</gene>
<dbReference type="SUPFAM" id="SSF47413">
    <property type="entry name" value="lambda repressor-like DNA-binding domains"/>
    <property type="match status" value="1"/>
</dbReference>
<evidence type="ECO:0000313" key="4">
    <source>
        <dbReference type="Proteomes" id="UP001589709"/>
    </source>
</evidence>
<dbReference type="InterPro" id="IPR010982">
    <property type="entry name" value="Lambda_DNA-bd_dom_sf"/>
</dbReference>
<dbReference type="RefSeq" id="WP_381348399.1">
    <property type="nucleotide sequence ID" value="NZ_JBHMCY010000049.1"/>
</dbReference>
<dbReference type="InterPro" id="IPR041413">
    <property type="entry name" value="MLTR_LBD"/>
</dbReference>
<feature type="region of interest" description="Disordered" evidence="1">
    <location>
        <begin position="1"/>
        <end position="22"/>
    </location>
</feature>